<dbReference type="GeneID" id="9752772"/>
<accession>E1QV08</accession>
<organism evidence="1 2">
    <name type="scientific">Vulcanisaeta distributa (strain DSM 14429 / JCM 11212 / NBRC 100878 / IC-017)</name>
    <dbReference type="NCBI Taxonomy" id="572478"/>
    <lineage>
        <taxon>Archaea</taxon>
        <taxon>Thermoproteota</taxon>
        <taxon>Thermoprotei</taxon>
        <taxon>Thermoproteales</taxon>
        <taxon>Thermoproteaceae</taxon>
        <taxon>Vulcanisaeta</taxon>
    </lineage>
</organism>
<proteinExistence type="predicted"/>
<dbReference type="AlphaFoldDB" id="E1QV08"/>
<keyword evidence="2" id="KW-1185">Reference proteome</keyword>
<dbReference type="RefSeq" id="WP_013336924.1">
    <property type="nucleotide sequence ID" value="NC_014537.1"/>
</dbReference>
<dbReference type="EMBL" id="CP002100">
    <property type="protein sequence ID" value="ADN51199.1"/>
    <property type="molecule type" value="Genomic_DNA"/>
</dbReference>
<reference evidence="1 2" key="1">
    <citation type="journal article" date="2010" name="Stand. Genomic Sci.">
        <title>Complete genome sequence of Vulcanisaeta distributa type strain (IC-017).</title>
        <authorList>
            <person name="Mavromatis K."/>
            <person name="Sikorski J."/>
            <person name="Pabst E."/>
            <person name="Teshima H."/>
            <person name="Lapidus A."/>
            <person name="Lucas S."/>
            <person name="Nolan M."/>
            <person name="Glavina Del Rio T."/>
            <person name="Cheng J.F."/>
            <person name="Bruce D."/>
            <person name="Goodwin L."/>
            <person name="Pitluck S."/>
            <person name="Liolios K."/>
            <person name="Ivanova N."/>
            <person name="Mikhailova N."/>
            <person name="Pati A."/>
            <person name="Chen A."/>
            <person name="Palaniappan K."/>
            <person name="Land M."/>
            <person name="Hauser L."/>
            <person name="Chang Y.J."/>
            <person name="Jeffries C.D."/>
            <person name="Rohde M."/>
            <person name="Spring S."/>
            <person name="Goker M."/>
            <person name="Wirth R."/>
            <person name="Woyke T."/>
            <person name="Bristow J."/>
            <person name="Eisen J.A."/>
            <person name="Markowitz V."/>
            <person name="Hugenholtz P."/>
            <person name="Klenk H.P."/>
            <person name="Kyrpides N.C."/>
        </authorList>
    </citation>
    <scope>NUCLEOTIDE SEQUENCE [LARGE SCALE GENOMIC DNA]</scope>
    <source>
        <strain evidence="2">DSM 14429 / JCM 11212 / NBRC 100878 / IC-017</strain>
    </source>
</reference>
<dbReference type="OrthoDB" id="27632at2157"/>
<evidence type="ECO:0000313" key="2">
    <source>
        <dbReference type="Proteomes" id="UP000006681"/>
    </source>
</evidence>
<gene>
    <name evidence="1" type="ordered locus">Vdis_1827</name>
</gene>
<dbReference type="STRING" id="572478.Vdis_1827"/>
<dbReference type="KEGG" id="vdi:Vdis_1827"/>
<dbReference type="eggNOG" id="arCOG11251">
    <property type="taxonomic scope" value="Archaea"/>
</dbReference>
<protein>
    <submittedName>
        <fullName evidence="1">Uncharacterized protein</fullName>
    </submittedName>
</protein>
<name>E1QV08_VULDI</name>
<evidence type="ECO:0000313" key="1">
    <source>
        <dbReference type="EMBL" id="ADN51199.1"/>
    </source>
</evidence>
<reference evidence="2" key="2">
    <citation type="journal article" date="2010" name="Stand. Genomic Sci.">
        <title>Complete genome sequence of Vulcanisaeta distributa type strain (IC-017T).</title>
        <authorList>
            <person name="Mavromatis K."/>
            <person name="Sikorski J."/>
            <person name="Pabst E."/>
            <person name="Teshima H."/>
            <person name="Lapidus A."/>
            <person name="Lucas S."/>
            <person name="Nolan M."/>
            <person name="Glavina Del Rio T."/>
            <person name="Cheng J."/>
            <person name="Bruce D."/>
            <person name="Goodwin L."/>
            <person name="Pitluck S."/>
            <person name="Liolios K."/>
            <person name="Ivanova N."/>
            <person name="Mikhailova N."/>
            <person name="Pati A."/>
            <person name="Chen A."/>
            <person name="Palaniappan K."/>
            <person name="Land M."/>
            <person name="Hauser L."/>
            <person name="Chang Y."/>
            <person name="Jeffries C."/>
            <person name="Rohde M."/>
            <person name="Spring S."/>
            <person name="Goker M."/>
            <person name="Wirth R."/>
            <person name="Woyke T."/>
            <person name="Bristow J."/>
            <person name="Eisen J."/>
            <person name="Markowitz V."/>
            <person name="Hugenholtz P."/>
            <person name="Klenk H."/>
            <person name="Kyrpides N."/>
        </authorList>
    </citation>
    <scope>NUCLEOTIDE SEQUENCE [LARGE SCALE GENOMIC DNA]</scope>
    <source>
        <strain evidence="2">DSM 14429 / JCM 11212 / NBRC 100878 / IC-017</strain>
    </source>
</reference>
<sequence length="300" mass="35089">MYVTIFTSRQDYTSRLGMGIYLRPRCDYALWLWNAYELINANVGYCGDELMARYLDVYRELRWERSVKSIVNLKSEMMRVRSELRRGCSDELICLANRLYEYNKAVNMLYSYYRRIKELSPEDLSKLSIAFNRYNMPLMSLRVLDELMSSSNDELKYLTFLSLLNPITWPFHITMDTKITPYLNWILMYINEHFIILITSLNRAYAISDLNININGGKVTLSNDYEFMSIMPTHIVTRIESLDGHGLIFVGNWSDSAIDFNIDFRPREGSIKGVSLDANLSQLTPIMVPPHDYLSIKYSV</sequence>
<dbReference type="Proteomes" id="UP000006681">
    <property type="component" value="Chromosome"/>
</dbReference>
<dbReference type="HOGENOM" id="CLU_920162_0_0_2"/>